<feature type="compositionally biased region" description="Basic residues" evidence="1">
    <location>
        <begin position="199"/>
        <end position="216"/>
    </location>
</feature>
<proteinExistence type="predicted"/>
<feature type="region of interest" description="Disordered" evidence="1">
    <location>
        <begin position="71"/>
        <end position="106"/>
    </location>
</feature>
<keyword evidence="2" id="KW-1185">Reference proteome</keyword>
<sequence>LMIFVMSTEMSQLTFCSDGCTMNAASPRKIRKTHFILSVGKEYNLSPTFVSSDTSSSSSFNVGCLRSGKPYNSGSDRGVSREPLIPNPPAKSRLTPAAHPKPAASPSLPHAALASCSRFINSSGPVLLDRPSPVSSLIISEPSSASIQDCLLSCWSRRCAAVSLLLFVEDASRTADRAQSRVEVAGIEAGAERVEGGRHRQRHRVKEAQHHARTRARGRDGSIQQLTARAAVPNRPARGAAGGSNSFARTAGGSGASMSGRFNLTAGVRAVGFGRVRPADGRRRQLRRRRRGGSFVFVAQRRPSPFWSPRGAAAGRPLDEMRRHPRGNSGSQQGRAGCCSWCRGCAELPPRHHLHHHPALLAAAVAAGDAAAVEAVAGGAAAPSGVRSGRDRRAASLKPPPAPAAPRRPPAAAGAGEAASPVQLSAGPYRRLRHQCSVSDLLARPASAAPPASVVAVSRGLAGVVEARVAVGAAEAGILNKRSGVASVGA</sequence>
<protein>
    <submittedName>
        <fullName evidence="3">Protein kinase domain-containing protein</fullName>
    </submittedName>
</protein>
<name>A0A1I8FLW7_9PLAT</name>
<evidence type="ECO:0000256" key="1">
    <source>
        <dbReference type="SAM" id="MobiDB-lite"/>
    </source>
</evidence>
<accession>A0A1I8FLW7</accession>
<feature type="compositionally biased region" description="Low complexity" evidence="1">
    <location>
        <begin position="410"/>
        <end position="420"/>
    </location>
</feature>
<evidence type="ECO:0000313" key="3">
    <source>
        <dbReference type="WBParaSite" id="maker-unitig_38362-snap-gene-0.3-mRNA-1"/>
    </source>
</evidence>
<dbReference type="AlphaFoldDB" id="A0A1I8FLW7"/>
<reference evidence="3" key="1">
    <citation type="submission" date="2016-11" db="UniProtKB">
        <authorList>
            <consortium name="WormBaseParasite"/>
        </authorList>
    </citation>
    <scope>IDENTIFICATION</scope>
</reference>
<feature type="compositionally biased region" description="Pro residues" evidence="1">
    <location>
        <begin position="398"/>
        <end position="409"/>
    </location>
</feature>
<feature type="region of interest" description="Disordered" evidence="1">
    <location>
        <begin position="306"/>
        <end position="336"/>
    </location>
</feature>
<evidence type="ECO:0000313" key="2">
    <source>
        <dbReference type="Proteomes" id="UP000095280"/>
    </source>
</evidence>
<dbReference type="WBParaSite" id="maker-unitig_38362-snap-gene-0.3-mRNA-1">
    <property type="protein sequence ID" value="maker-unitig_38362-snap-gene-0.3-mRNA-1"/>
    <property type="gene ID" value="maker-unitig_38362-snap-gene-0.3"/>
</dbReference>
<organism evidence="2 3">
    <name type="scientific">Macrostomum lignano</name>
    <dbReference type="NCBI Taxonomy" id="282301"/>
    <lineage>
        <taxon>Eukaryota</taxon>
        <taxon>Metazoa</taxon>
        <taxon>Spiralia</taxon>
        <taxon>Lophotrochozoa</taxon>
        <taxon>Platyhelminthes</taxon>
        <taxon>Rhabditophora</taxon>
        <taxon>Macrostomorpha</taxon>
        <taxon>Macrostomida</taxon>
        <taxon>Macrostomidae</taxon>
        <taxon>Macrostomum</taxon>
    </lineage>
</organism>
<dbReference type="Proteomes" id="UP000095280">
    <property type="component" value="Unplaced"/>
</dbReference>
<feature type="region of interest" description="Disordered" evidence="1">
    <location>
        <begin position="193"/>
        <end position="256"/>
    </location>
</feature>
<feature type="region of interest" description="Disordered" evidence="1">
    <location>
        <begin position="380"/>
        <end position="420"/>
    </location>
</feature>
<feature type="compositionally biased region" description="Low complexity" evidence="1">
    <location>
        <begin position="96"/>
        <end position="106"/>
    </location>
</feature>